<evidence type="ECO:0000256" key="1">
    <source>
        <dbReference type="SAM" id="MobiDB-lite"/>
    </source>
</evidence>
<dbReference type="EMBL" id="JAFBMS010000029">
    <property type="protein sequence ID" value="KAG9342309.1"/>
    <property type="molecule type" value="Genomic_DNA"/>
</dbReference>
<organism evidence="2 3">
    <name type="scientific">Albula glossodonta</name>
    <name type="common">roundjaw bonefish</name>
    <dbReference type="NCBI Taxonomy" id="121402"/>
    <lineage>
        <taxon>Eukaryota</taxon>
        <taxon>Metazoa</taxon>
        <taxon>Chordata</taxon>
        <taxon>Craniata</taxon>
        <taxon>Vertebrata</taxon>
        <taxon>Euteleostomi</taxon>
        <taxon>Actinopterygii</taxon>
        <taxon>Neopterygii</taxon>
        <taxon>Teleostei</taxon>
        <taxon>Albuliformes</taxon>
        <taxon>Albulidae</taxon>
        <taxon>Albula</taxon>
    </lineage>
</organism>
<dbReference type="Proteomes" id="UP000824540">
    <property type="component" value="Unassembled WGS sequence"/>
</dbReference>
<feature type="region of interest" description="Disordered" evidence="1">
    <location>
        <begin position="1"/>
        <end position="34"/>
    </location>
</feature>
<keyword evidence="3" id="KW-1185">Reference proteome</keyword>
<evidence type="ECO:0000313" key="2">
    <source>
        <dbReference type="EMBL" id="KAG9342309.1"/>
    </source>
</evidence>
<reference evidence="2" key="1">
    <citation type="thesis" date="2021" institute="BYU ScholarsArchive" country="Provo, UT, USA">
        <title>Applications of and Algorithms for Genome Assembly and Genomic Analyses with an Emphasis on Marine Teleosts.</title>
        <authorList>
            <person name="Pickett B.D."/>
        </authorList>
    </citation>
    <scope>NUCLEOTIDE SEQUENCE</scope>
    <source>
        <strain evidence="2">HI-2016</strain>
    </source>
</reference>
<name>A0A8T2NPZ6_9TELE</name>
<accession>A0A8T2NPZ6</accession>
<comment type="caution">
    <text evidence="2">The sequence shown here is derived from an EMBL/GenBank/DDBJ whole genome shotgun (WGS) entry which is preliminary data.</text>
</comment>
<evidence type="ECO:0000313" key="3">
    <source>
        <dbReference type="Proteomes" id="UP000824540"/>
    </source>
</evidence>
<gene>
    <name evidence="2" type="ORF">JZ751_016811</name>
</gene>
<dbReference type="AlphaFoldDB" id="A0A8T2NPZ6"/>
<proteinExistence type="predicted"/>
<sequence>MDCDARLSPNDGPRRASPPTIDPNLGAISSEPTRVDPPRLPSFVAVPFYKELQMKRFQSELTLRPSRLARVVQENGGRLSSRVVNIRQESSTEVIRCLIEPGCWRKESPDYMEQFRESLQNFLQCLPGQQHLSVMVVERSELGQPSEQAGEVLGLPGVVQLAEFPQHLQNELLKPLHGLLVLHIWPGLDKKLAVD</sequence>
<protein>
    <submittedName>
        <fullName evidence="2">Uncharacterized protein</fullName>
    </submittedName>
</protein>